<evidence type="ECO:0000313" key="2">
    <source>
        <dbReference type="Proteomes" id="UP001371456"/>
    </source>
</evidence>
<dbReference type="SUPFAM" id="SSF52047">
    <property type="entry name" value="RNI-like"/>
    <property type="match status" value="1"/>
</dbReference>
<reference evidence="1 2" key="1">
    <citation type="submission" date="2024-02" db="EMBL/GenBank/DDBJ databases">
        <title>de novo genome assembly of Solanum bulbocastanum strain 11H21.</title>
        <authorList>
            <person name="Hosaka A.J."/>
        </authorList>
    </citation>
    <scope>NUCLEOTIDE SEQUENCE [LARGE SCALE GENOMIC DNA]</scope>
    <source>
        <tissue evidence="1">Young leaves</tissue>
    </source>
</reference>
<dbReference type="AlphaFoldDB" id="A0AAN8YMK5"/>
<dbReference type="PANTHER" id="PTHR38926:SF57">
    <property type="entry name" value="F-BOX DOMAIN-CONTAINING PROTEIN"/>
    <property type="match status" value="1"/>
</dbReference>
<name>A0AAN8YMK5_SOLBU</name>
<dbReference type="InterPro" id="IPR032675">
    <property type="entry name" value="LRR_dom_sf"/>
</dbReference>
<organism evidence="1 2">
    <name type="scientific">Solanum bulbocastanum</name>
    <name type="common">Wild potato</name>
    <dbReference type="NCBI Taxonomy" id="147425"/>
    <lineage>
        <taxon>Eukaryota</taxon>
        <taxon>Viridiplantae</taxon>
        <taxon>Streptophyta</taxon>
        <taxon>Embryophyta</taxon>
        <taxon>Tracheophyta</taxon>
        <taxon>Spermatophyta</taxon>
        <taxon>Magnoliopsida</taxon>
        <taxon>eudicotyledons</taxon>
        <taxon>Gunneridae</taxon>
        <taxon>Pentapetalae</taxon>
        <taxon>asterids</taxon>
        <taxon>lamiids</taxon>
        <taxon>Solanales</taxon>
        <taxon>Solanaceae</taxon>
        <taxon>Solanoideae</taxon>
        <taxon>Solaneae</taxon>
        <taxon>Solanum</taxon>
    </lineage>
</organism>
<dbReference type="EMBL" id="JBANQN010000001">
    <property type="protein sequence ID" value="KAK6802963.1"/>
    <property type="molecule type" value="Genomic_DNA"/>
</dbReference>
<accession>A0AAN8YMK5</accession>
<gene>
    <name evidence="1" type="ORF">RDI58_000747</name>
</gene>
<dbReference type="Gene3D" id="3.80.10.10">
    <property type="entry name" value="Ribonuclease Inhibitor"/>
    <property type="match status" value="1"/>
</dbReference>
<sequence length="119" mass="13433">MPAWEKLEKQTICSAFHEWKDLELLTMPSLEEPAYVIEKIGRSCKNISEFKIMTPCDILFASSLVSFLPNLKVLSVRCTELSKPSLFILLEGLNKLNVLNILHCIITEDLPPSALSDRA</sequence>
<proteinExistence type="predicted"/>
<evidence type="ECO:0000313" key="1">
    <source>
        <dbReference type="EMBL" id="KAK6802963.1"/>
    </source>
</evidence>
<keyword evidence="2" id="KW-1185">Reference proteome</keyword>
<dbReference type="Proteomes" id="UP001371456">
    <property type="component" value="Unassembled WGS sequence"/>
</dbReference>
<comment type="caution">
    <text evidence="1">The sequence shown here is derived from an EMBL/GenBank/DDBJ whole genome shotgun (WGS) entry which is preliminary data.</text>
</comment>
<dbReference type="PANTHER" id="PTHR38926">
    <property type="entry name" value="F-BOX DOMAIN CONTAINING PROTEIN, EXPRESSED"/>
    <property type="match status" value="1"/>
</dbReference>
<protein>
    <submittedName>
        <fullName evidence="1">Uncharacterized protein</fullName>
    </submittedName>
</protein>